<dbReference type="FunFam" id="3.40.50.300:FF:000006">
    <property type="entry name" value="DNA-binding transcriptional regulator NtrC"/>
    <property type="match status" value="1"/>
</dbReference>
<dbReference type="EMBL" id="PZJJ01000058">
    <property type="protein sequence ID" value="PTL37370.1"/>
    <property type="molecule type" value="Genomic_DNA"/>
</dbReference>
<evidence type="ECO:0000256" key="6">
    <source>
        <dbReference type="PROSITE-ProRule" id="PRU00703"/>
    </source>
</evidence>
<organism evidence="10 11">
    <name type="scientific">Alkalicoccus saliphilus</name>
    <dbReference type="NCBI Taxonomy" id="200989"/>
    <lineage>
        <taxon>Bacteria</taxon>
        <taxon>Bacillati</taxon>
        <taxon>Bacillota</taxon>
        <taxon>Bacilli</taxon>
        <taxon>Bacillales</taxon>
        <taxon>Bacillaceae</taxon>
        <taxon>Alkalicoccus</taxon>
    </lineage>
</organism>
<dbReference type="PROSITE" id="PS00676">
    <property type="entry name" value="SIGMA54_INTERACT_2"/>
    <property type="match status" value="1"/>
</dbReference>
<dbReference type="InterPro" id="IPR058031">
    <property type="entry name" value="AAA_lid_NorR"/>
</dbReference>
<dbReference type="PANTHER" id="PTHR32071:SF57">
    <property type="entry name" value="C4-DICARBOXYLATE TRANSPORT TRANSCRIPTIONAL REGULATORY PROTEIN DCTD"/>
    <property type="match status" value="1"/>
</dbReference>
<dbReference type="GO" id="GO:0006355">
    <property type="term" value="P:regulation of DNA-templated transcription"/>
    <property type="evidence" value="ECO:0007669"/>
    <property type="project" value="InterPro"/>
</dbReference>
<dbReference type="SUPFAM" id="SSF46689">
    <property type="entry name" value="Homeodomain-like"/>
    <property type="match status" value="1"/>
</dbReference>
<dbReference type="GO" id="GO:0005524">
    <property type="term" value="F:ATP binding"/>
    <property type="evidence" value="ECO:0007669"/>
    <property type="project" value="UniProtKB-KW"/>
</dbReference>
<evidence type="ECO:0000256" key="2">
    <source>
        <dbReference type="ARBA" id="ARBA00022840"/>
    </source>
</evidence>
<dbReference type="SMART" id="SM00091">
    <property type="entry name" value="PAS"/>
    <property type="match status" value="1"/>
</dbReference>
<dbReference type="InterPro" id="IPR025943">
    <property type="entry name" value="Sigma_54_int_dom_ATP-bd_2"/>
</dbReference>
<dbReference type="InterPro" id="IPR002078">
    <property type="entry name" value="Sigma_54_int"/>
</dbReference>
<dbReference type="PROSITE" id="PS00688">
    <property type="entry name" value="SIGMA54_INTERACT_3"/>
    <property type="match status" value="1"/>
</dbReference>
<dbReference type="Proteomes" id="UP000240509">
    <property type="component" value="Unassembled WGS sequence"/>
</dbReference>
<dbReference type="CDD" id="cd00130">
    <property type="entry name" value="PAS"/>
    <property type="match status" value="1"/>
</dbReference>
<dbReference type="Gene3D" id="1.10.8.60">
    <property type="match status" value="1"/>
</dbReference>
<evidence type="ECO:0000259" key="9">
    <source>
        <dbReference type="PROSITE" id="PS51371"/>
    </source>
</evidence>
<dbReference type="InterPro" id="IPR027417">
    <property type="entry name" value="P-loop_NTPase"/>
</dbReference>
<keyword evidence="5" id="KW-0804">Transcription</keyword>
<feature type="domain" description="CBS" evidence="9">
    <location>
        <begin position="6"/>
        <end position="63"/>
    </location>
</feature>
<dbReference type="InterPro" id="IPR025944">
    <property type="entry name" value="Sigma_54_int_dom_CS"/>
</dbReference>
<dbReference type="CDD" id="cd00009">
    <property type="entry name" value="AAA"/>
    <property type="match status" value="1"/>
</dbReference>
<dbReference type="InterPro" id="IPR000014">
    <property type="entry name" value="PAS"/>
</dbReference>
<keyword evidence="2" id="KW-0067">ATP-binding</keyword>
<dbReference type="InterPro" id="IPR002197">
    <property type="entry name" value="HTH_Fis"/>
</dbReference>
<dbReference type="OrthoDB" id="9771372at2"/>
<dbReference type="SUPFAM" id="SSF55785">
    <property type="entry name" value="PYP-like sensor domain (PAS domain)"/>
    <property type="match status" value="1"/>
</dbReference>
<proteinExistence type="predicted"/>
<dbReference type="PROSITE" id="PS50045">
    <property type="entry name" value="SIGMA54_INTERACT_4"/>
    <property type="match status" value="1"/>
</dbReference>
<dbReference type="Gene3D" id="1.10.10.60">
    <property type="entry name" value="Homeodomain-like"/>
    <property type="match status" value="1"/>
</dbReference>
<dbReference type="PROSITE" id="PS00675">
    <property type="entry name" value="SIGMA54_INTERACT_1"/>
    <property type="match status" value="1"/>
</dbReference>
<evidence type="ECO:0000256" key="3">
    <source>
        <dbReference type="ARBA" id="ARBA00023015"/>
    </source>
</evidence>
<keyword evidence="1" id="KW-0547">Nucleotide-binding</keyword>
<feature type="domain" description="PAS" evidence="8">
    <location>
        <begin position="125"/>
        <end position="177"/>
    </location>
</feature>
<dbReference type="SUPFAM" id="SSF52540">
    <property type="entry name" value="P-loop containing nucleoside triphosphate hydrolases"/>
    <property type="match status" value="1"/>
</dbReference>
<evidence type="ECO:0000256" key="5">
    <source>
        <dbReference type="ARBA" id="ARBA00023163"/>
    </source>
</evidence>
<evidence type="ECO:0000259" key="8">
    <source>
        <dbReference type="PROSITE" id="PS50112"/>
    </source>
</evidence>
<dbReference type="InterPro" id="IPR000644">
    <property type="entry name" value="CBS_dom"/>
</dbReference>
<dbReference type="InterPro" id="IPR025662">
    <property type="entry name" value="Sigma_54_int_dom_ATP-bd_1"/>
</dbReference>
<dbReference type="Pfam" id="PF25601">
    <property type="entry name" value="AAA_lid_14"/>
    <property type="match status" value="1"/>
</dbReference>
<dbReference type="PANTHER" id="PTHR32071">
    <property type="entry name" value="TRANSCRIPTIONAL REGULATORY PROTEIN"/>
    <property type="match status" value="1"/>
</dbReference>
<reference evidence="10 11" key="1">
    <citation type="submission" date="2018-03" db="EMBL/GenBank/DDBJ databases">
        <title>Alkalicoccus saliphilus sp. nov., isolated from a mineral pool.</title>
        <authorList>
            <person name="Zhao B."/>
        </authorList>
    </citation>
    <scope>NUCLEOTIDE SEQUENCE [LARGE SCALE GENOMIC DNA]</scope>
    <source>
        <strain evidence="10 11">6AG</strain>
    </source>
</reference>
<dbReference type="Pfam" id="PF02954">
    <property type="entry name" value="HTH_8"/>
    <property type="match status" value="1"/>
</dbReference>
<dbReference type="Pfam" id="PF13188">
    <property type="entry name" value="PAS_8"/>
    <property type="match status" value="1"/>
</dbReference>
<sequence>MTDHPAKRLTHAFLFDTATLREAVRMFQKENTPVLAVIDENYFVEGILKASTVLSYLEENRDLNLPLPASWIEPSPVLSSDFSAEDYPDREAAVPVTEDGIFLGLVTSQAVVQELKESSVSSRQNAEILDVIFETAYEGIAVVDELSRITKMNKAYRNFLGIPEDEIVEGRPVTEVIENTRLHVTVETGSPERGKTQMIQGQKMIVHRIPIWRGDKVAGAIGMLIFEGVSELYHILENAGRTLPPLSAAPDVPMPTEEESRQVTFEKMIGTSSALQQAKSRARKAARTKATVMITGESGTGKEVFAQAIRSMSPRADEPFVSINCAAIPEQLLEAELFGYEEGAFTGARKGGQAGKFEAAHKGTIFLDEIGDMPLHMQTKILRVLEEEAVVRVGGHKVIPLDVRVITATNQNLLEKVAAGTFRKDLYYRLNVIHLELPRLKERKEDIPSLIEHYVPLLTEKHQLPEKAFEKEAVAALRNYSWPGNVRELVNLLEQVLTLTDNQTIRFKDLPAVVTGSTASDSDSSFLSQERGKSEKEIIEQALLEAGHNKTSAAKKLGIHRTTLYKKMKELHIT</sequence>
<evidence type="ECO:0000256" key="1">
    <source>
        <dbReference type="ARBA" id="ARBA00022741"/>
    </source>
</evidence>
<dbReference type="InterPro" id="IPR046342">
    <property type="entry name" value="CBS_dom_sf"/>
</dbReference>
<dbReference type="SUPFAM" id="SSF54631">
    <property type="entry name" value="CBS-domain pair"/>
    <property type="match status" value="1"/>
</dbReference>
<keyword evidence="6" id="KW-0129">CBS domain</keyword>
<dbReference type="InterPro" id="IPR003593">
    <property type="entry name" value="AAA+_ATPase"/>
</dbReference>
<evidence type="ECO:0000256" key="4">
    <source>
        <dbReference type="ARBA" id="ARBA00023125"/>
    </source>
</evidence>
<dbReference type="PROSITE" id="PS50112">
    <property type="entry name" value="PAS"/>
    <property type="match status" value="1"/>
</dbReference>
<evidence type="ECO:0000313" key="11">
    <source>
        <dbReference type="Proteomes" id="UP000240509"/>
    </source>
</evidence>
<comment type="caution">
    <text evidence="10">The sequence shown here is derived from an EMBL/GenBank/DDBJ whole genome shotgun (WGS) entry which is preliminary data.</text>
</comment>
<dbReference type="InterPro" id="IPR035965">
    <property type="entry name" value="PAS-like_dom_sf"/>
</dbReference>
<accession>A0A2T4U1U8</accession>
<name>A0A2T4U1U8_9BACI</name>
<evidence type="ECO:0000259" key="7">
    <source>
        <dbReference type="PROSITE" id="PS50045"/>
    </source>
</evidence>
<dbReference type="InterPro" id="IPR009057">
    <property type="entry name" value="Homeodomain-like_sf"/>
</dbReference>
<dbReference type="Gene3D" id="3.30.450.20">
    <property type="entry name" value="PAS domain"/>
    <property type="match status" value="1"/>
</dbReference>
<keyword evidence="3" id="KW-0805">Transcription regulation</keyword>
<dbReference type="SMART" id="SM00382">
    <property type="entry name" value="AAA"/>
    <property type="match status" value="1"/>
</dbReference>
<dbReference type="Gene3D" id="3.10.580.10">
    <property type="entry name" value="CBS-domain"/>
    <property type="match status" value="1"/>
</dbReference>
<feature type="domain" description="Sigma-54 factor interaction" evidence="7">
    <location>
        <begin position="268"/>
        <end position="498"/>
    </location>
</feature>
<dbReference type="GO" id="GO:0043565">
    <property type="term" value="F:sequence-specific DNA binding"/>
    <property type="evidence" value="ECO:0007669"/>
    <property type="project" value="InterPro"/>
</dbReference>
<dbReference type="RefSeq" id="WP_107586390.1">
    <property type="nucleotide sequence ID" value="NZ_PZJJ01000058.1"/>
</dbReference>
<dbReference type="Gene3D" id="3.40.50.300">
    <property type="entry name" value="P-loop containing nucleotide triphosphate hydrolases"/>
    <property type="match status" value="1"/>
</dbReference>
<keyword evidence="4" id="KW-0238">DNA-binding</keyword>
<dbReference type="PROSITE" id="PS51371">
    <property type="entry name" value="CBS"/>
    <property type="match status" value="1"/>
</dbReference>
<keyword evidence="11" id="KW-1185">Reference proteome</keyword>
<gene>
    <name evidence="10" type="ORF">C6Y45_16850</name>
</gene>
<dbReference type="PRINTS" id="PR01590">
    <property type="entry name" value="HTHFIS"/>
</dbReference>
<evidence type="ECO:0000313" key="10">
    <source>
        <dbReference type="EMBL" id="PTL37370.1"/>
    </source>
</evidence>
<dbReference type="Pfam" id="PF00158">
    <property type="entry name" value="Sigma54_activat"/>
    <property type="match status" value="1"/>
</dbReference>
<dbReference type="AlphaFoldDB" id="A0A2T4U1U8"/>
<protein>
    <submittedName>
        <fullName evidence="10">Sigma-54-dependent Fis family transcriptional regulator</fullName>
    </submittedName>
</protein>